<evidence type="ECO:0000256" key="5">
    <source>
        <dbReference type="ARBA" id="ARBA00022989"/>
    </source>
</evidence>
<dbReference type="EMBL" id="JAYWIO010000005">
    <property type="protein sequence ID" value="KAK7261167.1"/>
    <property type="molecule type" value="Genomic_DNA"/>
</dbReference>
<evidence type="ECO:0000256" key="2">
    <source>
        <dbReference type="ARBA" id="ARBA00007079"/>
    </source>
</evidence>
<dbReference type="AlphaFoldDB" id="A0AAN9EP47"/>
<keyword evidence="3" id="KW-0813">Transport</keyword>
<sequence>MVLGSSTRNPAKGSFSKSNSLRLPSNANSKYGGSGEGRSLPHIWNLLMALRRELTAKVMNLMLELKKVGEDDPRRVIHSLKVALAITLVSAFYYVKPLYNGFGSSAIWAVFTTILVSEFSVGATIGKGLNRGLATLLGGLLGLGCYYIANLISTGDILEPILLGTIIFLITAGVTYMRFLPQIKARYDYGLLVFILTLCLVSVSSYRSNEIIEIAKKRVITILAGGLISLLVCIFVYPVWSGDDLHKLVSQNIEKLGNFLEGFGDEYFETLENGESNKSFMEEYKSVLNSKQAEESLANFARWEPCHGPFTYRHAWQQYPKIGSISRLCAYRIDALNGFLNSTNTPSKIRSKIQEPCIKMSTETGKALKELAVAIQQMIPPSAADSHIAKSKIASMNLKSILNNSRLWEDTTNLFEAIPIMTVASLLVDLVSCTEKLAESIQELSTLAKFKNIISDSKVAPENLNCLLHHQEEAPVTLNCDESGPHHVITINLQPSTNLSHAGSS</sequence>
<dbReference type="Pfam" id="PF11744">
    <property type="entry name" value="ALMT"/>
    <property type="match status" value="1"/>
</dbReference>
<evidence type="ECO:0000256" key="7">
    <source>
        <dbReference type="ARBA" id="ARBA00023136"/>
    </source>
</evidence>
<evidence type="ECO:0008006" key="13">
    <source>
        <dbReference type="Google" id="ProtNLM"/>
    </source>
</evidence>
<organism evidence="11 12">
    <name type="scientific">Crotalaria pallida</name>
    <name type="common">Smooth rattlebox</name>
    <name type="synonym">Crotalaria striata</name>
    <dbReference type="NCBI Taxonomy" id="3830"/>
    <lineage>
        <taxon>Eukaryota</taxon>
        <taxon>Viridiplantae</taxon>
        <taxon>Streptophyta</taxon>
        <taxon>Embryophyta</taxon>
        <taxon>Tracheophyta</taxon>
        <taxon>Spermatophyta</taxon>
        <taxon>Magnoliopsida</taxon>
        <taxon>eudicotyledons</taxon>
        <taxon>Gunneridae</taxon>
        <taxon>Pentapetalae</taxon>
        <taxon>rosids</taxon>
        <taxon>fabids</taxon>
        <taxon>Fabales</taxon>
        <taxon>Fabaceae</taxon>
        <taxon>Papilionoideae</taxon>
        <taxon>50 kb inversion clade</taxon>
        <taxon>genistoids sensu lato</taxon>
        <taxon>core genistoids</taxon>
        <taxon>Crotalarieae</taxon>
        <taxon>Crotalaria</taxon>
    </lineage>
</organism>
<evidence type="ECO:0000256" key="9">
    <source>
        <dbReference type="SAM" id="MobiDB-lite"/>
    </source>
</evidence>
<dbReference type="GO" id="GO:0034220">
    <property type="term" value="P:monoatomic ion transmembrane transport"/>
    <property type="evidence" value="ECO:0007669"/>
    <property type="project" value="UniProtKB-KW"/>
</dbReference>
<feature type="region of interest" description="Disordered" evidence="9">
    <location>
        <begin position="1"/>
        <end position="21"/>
    </location>
</feature>
<evidence type="ECO:0000313" key="11">
    <source>
        <dbReference type="EMBL" id="KAK7261167.1"/>
    </source>
</evidence>
<accession>A0AAN9EP47</accession>
<dbReference type="Proteomes" id="UP001372338">
    <property type="component" value="Unassembled WGS sequence"/>
</dbReference>
<evidence type="ECO:0000256" key="1">
    <source>
        <dbReference type="ARBA" id="ARBA00004141"/>
    </source>
</evidence>
<keyword evidence="4 10" id="KW-0812">Transmembrane</keyword>
<feature type="transmembrane region" description="Helical" evidence="10">
    <location>
        <begin position="219"/>
        <end position="240"/>
    </location>
</feature>
<comment type="similarity">
    <text evidence="2">Belongs to the aromatic acid exporter (TC 2.A.85) family.</text>
</comment>
<reference evidence="11 12" key="1">
    <citation type="submission" date="2024-01" db="EMBL/GenBank/DDBJ databases">
        <title>The genomes of 5 underutilized Papilionoideae crops provide insights into root nodulation and disease resistanc.</title>
        <authorList>
            <person name="Yuan L."/>
        </authorList>
    </citation>
    <scope>NUCLEOTIDE SEQUENCE [LARGE SCALE GENOMIC DNA]</scope>
    <source>
        <strain evidence="11">ZHUSHIDOU_FW_LH</strain>
        <tissue evidence="11">Leaf</tissue>
    </source>
</reference>
<feature type="transmembrane region" description="Helical" evidence="10">
    <location>
        <begin position="187"/>
        <end position="207"/>
    </location>
</feature>
<keyword evidence="8" id="KW-0407">Ion channel</keyword>
<dbReference type="PANTHER" id="PTHR31086">
    <property type="entry name" value="ALUMINUM-ACTIVATED MALATE TRANSPORTER 10"/>
    <property type="match status" value="1"/>
</dbReference>
<evidence type="ECO:0000256" key="6">
    <source>
        <dbReference type="ARBA" id="ARBA00023065"/>
    </source>
</evidence>
<evidence type="ECO:0000256" key="3">
    <source>
        <dbReference type="ARBA" id="ARBA00022448"/>
    </source>
</evidence>
<dbReference type="GO" id="GO:0015743">
    <property type="term" value="P:malate transport"/>
    <property type="evidence" value="ECO:0007669"/>
    <property type="project" value="InterPro"/>
</dbReference>
<dbReference type="GO" id="GO:0016020">
    <property type="term" value="C:membrane"/>
    <property type="evidence" value="ECO:0007669"/>
    <property type="project" value="UniProtKB-SubCell"/>
</dbReference>
<feature type="transmembrane region" description="Helical" evidence="10">
    <location>
        <begin position="106"/>
        <end position="125"/>
    </location>
</feature>
<dbReference type="InterPro" id="IPR020966">
    <property type="entry name" value="ALMT"/>
</dbReference>
<name>A0AAN9EP47_CROPI</name>
<keyword evidence="12" id="KW-1185">Reference proteome</keyword>
<feature type="transmembrane region" description="Helical" evidence="10">
    <location>
        <begin position="161"/>
        <end position="180"/>
    </location>
</feature>
<gene>
    <name evidence="11" type="ORF">RIF29_27472</name>
</gene>
<keyword evidence="6" id="KW-0406">Ion transport</keyword>
<protein>
    <recommendedName>
        <fullName evidence="13">Aluminum-activated malate transporter</fullName>
    </recommendedName>
</protein>
<evidence type="ECO:0000256" key="10">
    <source>
        <dbReference type="SAM" id="Phobius"/>
    </source>
</evidence>
<evidence type="ECO:0000256" key="4">
    <source>
        <dbReference type="ARBA" id="ARBA00022692"/>
    </source>
</evidence>
<feature type="transmembrane region" description="Helical" evidence="10">
    <location>
        <begin position="132"/>
        <end position="149"/>
    </location>
</feature>
<comment type="subcellular location">
    <subcellularLocation>
        <location evidence="1">Membrane</location>
        <topology evidence="1">Multi-pass membrane protein</topology>
    </subcellularLocation>
</comment>
<comment type="caution">
    <text evidence="11">The sequence shown here is derived from an EMBL/GenBank/DDBJ whole genome shotgun (WGS) entry which is preliminary data.</text>
</comment>
<evidence type="ECO:0000313" key="12">
    <source>
        <dbReference type="Proteomes" id="UP001372338"/>
    </source>
</evidence>
<keyword evidence="7 10" id="KW-0472">Membrane</keyword>
<keyword evidence="5 10" id="KW-1133">Transmembrane helix</keyword>
<proteinExistence type="inferred from homology"/>
<evidence type="ECO:0000256" key="8">
    <source>
        <dbReference type="ARBA" id="ARBA00023303"/>
    </source>
</evidence>